<dbReference type="HOGENOM" id="CLU_159738_3_1_2"/>
<dbReference type="KEGG" id="hxa:Halxa_1948"/>
<accession>F8D6I6</accession>
<keyword evidence="3" id="KW-1185">Reference proteome</keyword>
<evidence type="ECO:0000313" key="2">
    <source>
        <dbReference type="EMBL" id="AEH36575.1"/>
    </source>
</evidence>
<dbReference type="AlphaFoldDB" id="F8D6I6"/>
<dbReference type="RefSeq" id="WP_013879468.1">
    <property type="nucleotide sequence ID" value="NC_015666.1"/>
</dbReference>
<gene>
    <name evidence="2" type="ordered locus">Halxa_1948</name>
</gene>
<dbReference type="InterPro" id="IPR040624">
    <property type="entry name" value="HalOD1"/>
</dbReference>
<dbReference type="Proteomes" id="UP000006794">
    <property type="component" value="Chromosome"/>
</dbReference>
<dbReference type="Pfam" id="PF18545">
    <property type="entry name" value="HalOD1"/>
    <property type="match status" value="1"/>
</dbReference>
<protein>
    <recommendedName>
        <fullName evidence="1">Halobacterial output domain-containing protein</fullName>
    </recommendedName>
</protein>
<dbReference type="GeneID" id="10796912"/>
<sequence>MDGEQSISLHVIEAVAAYEGVEPEALRSPLHSAIDPDALDALFRSADGEQGAVSVEFTYKGYRIQVDGPDAITVSEPAREADPQKEAV</sequence>
<organism evidence="2 3">
    <name type="scientific">Halopiger xanaduensis (strain DSM 18323 / JCM 14033 / SH-6)</name>
    <dbReference type="NCBI Taxonomy" id="797210"/>
    <lineage>
        <taxon>Archaea</taxon>
        <taxon>Methanobacteriati</taxon>
        <taxon>Methanobacteriota</taxon>
        <taxon>Stenosarchaea group</taxon>
        <taxon>Halobacteria</taxon>
        <taxon>Halobacteriales</taxon>
        <taxon>Natrialbaceae</taxon>
        <taxon>Halopiger</taxon>
    </lineage>
</organism>
<evidence type="ECO:0000259" key="1">
    <source>
        <dbReference type="Pfam" id="PF18545"/>
    </source>
</evidence>
<dbReference type="eggNOG" id="arCOG08928">
    <property type="taxonomic scope" value="Archaea"/>
</dbReference>
<proteinExistence type="predicted"/>
<evidence type="ECO:0000313" key="3">
    <source>
        <dbReference type="Proteomes" id="UP000006794"/>
    </source>
</evidence>
<name>F8D6I6_HALXS</name>
<feature type="domain" description="Halobacterial output" evidence="1">
    <location>
        <begin position="4"/>
        <end position="76"/>
    </location>
</feature>
<dbReference type="EMBL" id="CP002839">
    <property type="protein sequence ID" value="AEH36575.1"/>
    <property type="molecule type" value="Genomic_DNA"/>
</dbReference>
<reference evidence="2 3" key="1">
    <citation type="journal article" date="2012" name="Stand. Genomic Sci.">
        <title>Complete genome sequence of Halopiger xanaduensis type strain (SH-6(T)).</title>
        <authorList>
            <person name="Anderson I."/>
            <person name="Tindall B.J."/>
            <person name="Rohde M."/>
            <person name="Lucas S."/>
            <person name="Han J."/>
            <person name="Lapidus A."/>
            <person name="Cheng J.F."/>
            <person name="Goodwin L."/>
            <person name="Pitluck S."/>
            <person name="Peters L."/>
            <person name="Pati A."/>
            <person name="Mikhailova N."/>
            <person name="Pagani I."/>
            <person name="Teshima H."/>
            <person name="Han C."/>
            <person name="Tapia R."/>
            <person name="Land M."/>
            <person name="Woyke T."/>
            <person name="Klenk H.P."/>
            <person name="Kyrpides N."/>
            <person name="Ivanova N."/>
        </authorList>
    </citation>
    <scope>NUCLEOTIDE SEQUENCE [LARGE SCALE GENOMIC DNA]</scope>
    <source>
        <strain evidence="3">DSM 18323 / JCM 14033 / SH-6</strain>
    </source>
</reference>
<dbReference type="OrthoDB" id="155009at2157"/>